<sequence length="130" mass="14202">MPTLAKSWAVLLQAKAACDFACTKVSSLDVSAIIAIFKYETLLLCHLFIFYLNNGVRPVPERGDDKAVPRPHAGNNRHAAQSPRPSLLPVKRAHKAFSLFDTSFRSHGHQRAYTNDGIGLGLSLPSYGAL</sequence>
<keyword evidence="2" id="KW-0812">Transmembrane</keyword>
<dbReference type="Proteomes" id="UP000299102">
    <property type="component" value="Unassembled WGS sequence"/>
</dbReference>
<evidence type="ECO:0000256" key="1">
    <source>
        <dbReference type="SAM" id="MobiDB-lite"/>
    </source>
</evidence>
<keyword evidence="4" id="KW-1185">Reference proteome</keyword>
<organism evidence="3 4">
    <name type="scientific">Eumeta variegata</name>
    <name type="common">Bagworm moth</name>
    <name type="synonym">Eumeta japonica</name>
    <dbReference type="NCBI Taxonomy" id="151549"/>
    <lineage>
        <taxon>Eukaryota</taxon>
        <taxon>Metazoa</taxon>
        <taxon>Ecdysozoa</taxon>
        <taxon>Arthropoda</taxon>
        <taxon>Hexapoda</taxon>
        <taxon>Insecta</taxon>
        <taxon>Pterygota</taxon>
        <taxon>Neoptera</taxon>
        <taxon>Endopterygota</taxon>
        <taxon>Lepidoptera</taxon>
        <taxon>Glossata</taxon>
        <taxon>Ditrysia</taxon>
        <taxon>Tineoidea</taxon>
        <taxon>Psychidae</taxon>
        <taxon>Oiketicinae</taxon>
        <taxon>Eumeta</taxon>
    </lineage>
</organism>
<protein>
    <submittedName>
        <fullName evidence="3">Uncharacterized protein</fullName>
    </submittedName>
</protein>
<evidence type="ECO:0000313" key="4">
    <source>
        <dbReference type="Proteomes" id="UP000299102"/>
    </source>
</evidence>
<keyword evidence="2" id="KW-0472">Membrane</keyword>
<proteinExistence type="predicted"/>
<gene>
    <name evidence="3" type="ORF">EVAR_61553_1</name>
</gene>
<evidence type="ECO:0000256" key="2">
    <source>
        <dbReference type="SAM" id="Phobius"/>
    </source>
</evidence>
<feature type="region of interest" description="Disordered" evidence="1">
    <location>
        <begin position="61"/>
        <end position="87"/>
    </location>
</feature>
<comment type="caution">
    <text evidence="3">The sequence shown here is derived from an EMBL/GenBank/DDBJ whole genome shotgun (WGS) entry which is preliminary data.</text>
</comment>
<evidence type="ECO:0000313" key="3">
    <source>
        <dbReference type="EMBL" id="GBP84336.1"/>
    </source>
</evidence>
<accession>A0A4C1Z6V6</accession>
<dbReference type="EMBL" id="BGZK01001672">
    <property type="protein sequence ID" value="GBP84336.1"/>
    <property type="molecule type" value="Genomic_DNA"/>
</dbReference>
<feature type="transmembrane region" description="Helical" evidence="2">
    <location>
        <begin position="32"/>
        <end position="52"/>
    </location>
</feature>
<reference evidence="3 4" key="1">
    <citation type="journal article" date="2019" name="Commun. Biol.">
        <title>The bagworm genome reveals a unique fibroin gene that provides high tensile strength.</title>
        <authorList>
            <person name="Kono N."/>
            <person name="Nakamura H."/>
            <person name="Ohtoshi R."/>
            <person name="Tomita M."/>
            <person name="Numata K."/>
            <person name="Arakawa K."/>
        </authorList>
    </citation>
    <scope>NUCLEOTIDE SEQUENCE [LARGE SCALE GENOMIC DNA]</scope>
</reference>
<name>A0A4C1Z6V6_EUMVA</name>
<dbReference type="AlphaFoldDB" id="A0A4C1Z6V6"/>
<keyword evidence="2" id="KW-1133">Transmembrane helix</keyword>